<dbReference type="EMBL" id="JAENIK010000004">
    <property type="protein sequence ID" value="MBK1814922.1"/>
    <property type="molecule type" value="Genomic_DNA"/>
</dbReference>
<dbReference type="Proteomes" id="UP000600139">
    <property type="component" value="Unassembled WGS sequence"/>
</dbReference>
<dbReference type="CDD" id="cd00075">
    <property type="entry name" value="HATPase"/>
    <property type="match status" value="1"/>
</dbReference>
<dbReference type="AlphaFoldDB" id="A0A934R1W2"/>
<dbReference type="SUPFAM" id="SSF47384">
    <property type="entry name" value="Homodimeric domain of signal transducing histidine kinase"/>
    <property type="match status" value="1"/>
</dbReference>
<dbReference type="GO" id="GO:0000155">
    <property type="term" value="F:phosphorelay sensor kinase activity"/>
    <property type="evidence" value="ECO:0007669"/>
    <property type="project" value="InterPro"/>
</dbReference>
<organism evidence="9 10">
    <name type="scientific">Luteolibacter yonseiensis</name>
    <dbReference type="NCBI Taxonomy" id="1144680"/>
    <lineage>
        <taxon>Bacteria</taxon>
        <taxon>Pseudomonadati</taxon>
        <taxon>Verrucomicrobiota</taxon>
        <taxon>Verrucomicrobiia</taxon>
        <taxon>Verrucomicrobiales</taxon>
        <taxon>Verrucomicrobiaceae</taxon>
        <taxon>Luteolibacter</taxon>
    </lineage>
</organism>
<dbReference type="Pfam" id="PF02518">
    <property type="entry name" value="HATPase_c"/>
    <property type="match status" value="1"/>
</dbReference>
<dbReference type="PANTHER" id="PTHR43547">
    <property type="entry name" value="TWO-COMPONENT HISTIDINE KINASE"/>
    <property type="match status" value="1"/>
</dbReference>
<dbReference type="InterPro" id="IPR036097">
    <property type="entry name" value="HisK_dim/P_sf"/>
</dbReference>
<sequence length="562" mass="62191">MKIARGICIWVPLALCGVIMLGAMTWLTRGVLASEKERVLAEARADLEERTRLALWRMDALGSAVLLRESQLPPVDFHMSGKEVEDSAVHLRFEVRSGRLASSEMDETTEKFQFLRRLLSRNGDIDALLNCASEVSEQAWRSLPKDAMELQSKLAETNKANPASKRASAVYQSDSNKIEQVQRTKVLESQVAFSQLSNTNLITNAAPVTGFGEILEIGGMRPVWIGEELLLLRHVTVRMAEEISPVIQGVWLDAGKVNGLLLKEAADLLPTATLEKLVFRVDDPLGLASFPYRLQRNPVIPPEAPPWSPALVIGWIAVLFALFTVSLLIHGVMRLSERRASFVSAVTHELRTPLTTFRLYSDMLESGAVRPEKRGEYLRVLSREADRLAHLVENVLSFSKIERGSARSSVREIVVDEFLESVRDRLEARLATAEMRLEMRIPCKIRLQVDAAAVEHIIFNLIDNAAKYAAGGDPPVVEIRTATSVRHLEIVVTDSGPGIPVSERRRIFRAFHKSAREAAESRPGVGLGLALSRRLAKSLGGGLDCVDAEQGARFVLRLPLVG</sequence>
<evidence type="ECO:0000313" key="10">
    <source>
        <dbReference type="Proteomes" id="UP000600139"/>
    </source>
</evidence>
<feature type="transmembrane region" description="Helical" evidence="7">
    <location>
        <begin position="7"/>
        <end position="27"/>
    </location>
</feature>
<dbReference type="SMART" id="SM00387">
    <property type="entry name" value="HATPase_c"/>
    <property type="match status" value="1"/>
</dbReference>
<evidence type="ECO:0000256" key="2">
    <source>
        <dbReference type="ARBA" id="ARBA00012438"/>
    </source>
</evidence>
<keyword evidence="3" id="KW-0597">Phosphoprotein</keyword>
<keyword evidence="5 9" id="KW-0418">Kinase</keyword>
<protein>
    <recommendedName>
        <fullName evidence="2">histidine kinase</fullName>
        <ecNumber evidence="2">2.7.13.3</ecNumber>
    </recommendedName>
</protein>
<evidence type="ECO:0000313" key="9">
    <source>
        <dbReference type="EMBL" id="MBK1814922.1"/>
    </source>
</evidence>
<name>A0A934R1W2_9BACT</name>
<dbReference type="PROSITE" id="PS50109">
    <property type="entry name" value="HIS_KIN"/>
    <property type="match status" value="1"/>
</dbReference>
<gene>
    <name evidence="9" type="ORF">JIN84_04805</name>
</gene>
<evidence type="ECO:0000256" key="5">
    <source>
        <dbReference type="ARBA" id="ARBA00022777"/>
    </source>
</evidence>
<dbReference type="InterPro" id="IPR003594">
    <property type="entry name" value="HATPase_dom"/>
</dbReference>
<comment type="caution">
    <text evidence="9">The sequence shown here is derived from an EMBL/GenBank/DDBJ whole genome shotgun (WGS) entry which is preliminary data.</text>
</comment>
<dbReference type="InterPro" id="IPR003661">
    <property type="entry name" value="HisK_dim/P_dom"/>
</dbReference>
<evidence type="ECO:0000259" key="8">
    <source>
        <dbReference type="PROSITE" id="PS50109"/>
    </source>
</evidence>
<dbReference type="InterPro" id="IPR004358">
    <property type="entry name" value="Sig_transdc_His_kin-like_C"/>
</dbReference>
<keyword evidence="10" id="KW-1185">Reference proteome</keyword>
<keyword evidence="6" id="KW-0902">Two-component regulatory system</keyword>
<keyword evidence="4" id="KW-0808">Transferase</keyword>
<evidence type="ECO:0000256" key="4">
    <source>
        <dbReference type="ARBA" id="ARBA00022679"/>
    </source>
</evidence>
<dbReference type="Pfam" id="PF00512">
    <property type="entry name" value="HisKA"/>
    <property type="match status" value="1"/>
</dbReference>
<dbReference type="EC" id="2.7.13.3" evidence="2"/>
<accession>A0A934R1W2</accession>
<dbReference type="RefSeq" id="WP_200349870.1">
    <property type="nucleotide sequence ID" value="NZ_BAABHZ010000010.1"/>
</dbReference>
<comment type="catalytic activity">
    <reaction evidence="1">
        <text>ATP + protein L-histidine = ADP + protein N-phospho-L-histidine.</text>
        <dbReference type="EC" id="2.7.13.3"/>
    </reaction>
</comment>
<dbReference type="InterPro" id="IPR036890">
    <property type="entry name" value="HATPase_C_sf"/>
</dbReference>
<keyword evidence="7" id="KW-0472">Membrane</keyword>
<proteinExistence type="predicted"/>
<keyword evidence="7" id="KW-0812">Transmembrane</keyword>
<reference evidence="9" key="1">
    <citation type="submission" date="2021-01" db="EMBL/GenBank/DDBJ databases">
        <title>Modified the classification status of verrucomicrobia.</title>
        <authorList>
            <person name="Feng X."/>
        </authorList>
    </citation>
    <scope>NUCLEOTIDE SEQUENCE</scope>
    <source>
        <strain evidence="9">JCM 18052</strain>
    </source>
</reference>
<dbReference type="InterPro" id="IPR005467">
    <property type="entry name" value="His_kinase_dom"/>
</dbReference>
<feature type="domain" description="Histidine kinase" evidence="8">
    <location>
        <begin position="345"/>
        <end position="562"/>
    </location>
</feature>
<evidence type="ECO:0000256" key="1">
    <source>
        <dbReference type="ARBA" id="ARBA00000085"/>
    </source>
</evidence>
<evidence type="ECO:0000256" key="3">
    <source>
        <dbReference type="ARBA" id="ARBA00022553"/>
    </source>
</evidence>
<dbReference type="PRINTS" id="PR00344">
    <property type="entry name" value="BCTRLSENSOR"/>
</dbReference>
<dbReference type="SMART" id="SM00388">
    <property type="entry name" value="HisKA"/>
    <property type="match status" value="1"/>
</dbReference>
<evidence type="ECO:0000256" key="7">
    <source>
        <dbReference type="SAM" id="Phobius"/>
    </source>
</evidence>
<evidence type="ECO:0000256" key="6">
    <source>
        <dbReference type="ARBA" id="ARBA00023012"/>
    </source>
</evidence>
<keyword evidence="7" id="KW-1133">Transmembrane helix</keyword>
<dbReference type="CDD" id="cd00082">
    <property type="entry name" value="HisKA"/>
    <property type="match status" value="1"/>
</dbReference>
<dbReference type="PANTHER" id="PTHR43547:SF2">
    <property type="entry name" value="HYBRID SIGNAL TRANSDUCTION HISTIDINE KINASE C"/>
    <property type="match status" value="1"/>
</dbReference>
<dbReference type="Gene3D" id="3.30.565.10">
    <property type="entry name" value="Histidine kinase-like ATPase, C-terminal domain"/>
    <property type="match status" value="1"/>
</dbReference>
<dbReference type="Gene3D" id="1.10.287.130">
    <property type="match status" value="1"/>
</dbReference>
<dbReference type="FunFam" id="1.10.287.130:FF:000001">
    <property type="entry name" value="Two-component sensor histidine kinase"/>
    <property type="match status" value="1"/>
</dbReference>
<feature type="transmembrane region" description="Helical" evidence="7">
    <location>
        <begin position="307"/>
        <end position="329"/>
    </location>
</feature>
<dbReference type="SUPFAM" id="SSF55874">
    <property type="entry name" value="ATPase domain of HSP90 chaperone/DNA topoisomerase II/histidine kinase"/>
    <property type="match status" value="1"/>
</dbReference>